<evidence type="ECO:0000313" key="6">
    <source>
        <dbReference type="EMBL" id="GLC31942.1"/>
    </source>
</evidence>
<keyword evidence="7" id="KW-1185">Reference proteome</keyword>
<dbReference type="Gene3D" id="1.10.260.40">
    <property type="entry name" value="lambda repressor-like DNA-binding domains"/>
    <property type="match status" value="1"/>
</dbReference>
<sequence>MVTIYDVAKKAGCSPATVSKAFNNYSGVNTSTYEKIMEAAEELEYTPNTNARALATKKTWLLGVLFSEDVGTGIAHPHFSEILQSFQSKAGEYGYDVVFVNKRLGNKEASYLEHCLYRGVDGVLLAAGARFTDEIQCVLSSDIKCVSVEMVYPEKYTVISDNRMGSMQALEYLYFLGHRKIAHICCPLSSLAGMERFNAYKEFMQSKGLEINPKYIVETEDFDPNAGTKAATKLLQDCLDDLPTAVYIGYDEAACSAMTAFQAQGFRIPEDLSIVGFDNLKVTGLTTPPLTTIEQDRKTIGQKAAETLIKLIEDKEIDEPLDNRIPTKLIARNSCIRI</sequence>
<dbReference type="InterPro" id="IPR046335">
    <property type="entry name" value="LacI/GalR-like_sensor"/>
</dbReference>
<keyword evidence="2" id="KW-0805">Transcription regulation</keyword>
<dbReference type="PROSITE" id="PS50932">
    <property type="entry name" value="HTH_LACI_2"/>
    <property type="match status" value="1"/>
</dbReference>
<dbReference type="Proteomes" id="UP001208567">
    <property type="component" value="Unassembled WGS sequence"/>
</dbReference>
<dbReference type="SUPFAM" id="SSF47413">
    <property type="entry name" value="lambda repressor-like DNA-binding domains"/>
    <property type="match status" value="1"/>
</dbReference>
<evidence type="ECO:0000256" key="1">
    <source>
        <dbReference type="ARBA" id="ARBA00022491"/>
    </source>
</evidence>
<comment type="caution">
    <text evidence="6">The sequence shown here is derived from an EMBL/GenBank/DDBJ whole genome shotgun (WGS) entry which is preliminary data.</text>
</comment>
<dbReference type="InterPro" id="IPR028082">
    <property type="entry name" value="Peripla_BP_I"/>
</dbReference>
<dbReference type="InterPro" id="IPR000843">
    <property type="entry name" value="HTH_LacI"/>
</dbReference>
<evidence type="ECO:0000256" key="3">
    <source>
        <dbReference type="ARBA" id="ARBA00023125"/>
    </source>
</evidence>
<dbReference type="PANTHER" id="PTHR30146">
    <property type="entry name" value="LACI-RELATED TRANSCRIPTIONAL REPRESSOR"/>
    <property type="match status" value="1"/>
</dbReference>
<gene>
    <name evidence="6" type="ORF">bsdE14_33520</name>
</gene>
<dbReference type="CDD" id="cd01392">
    <property type="entry name" value="HTH_LacI"/>
    <property type="match status" value="1"/>
</dbReference>
<dbReference type="RefSeq" id="WP_264851257.1">
    <property type="nucleotide sequence ID" value="NZ_BRXR01000001.1"/>
</dbReference>
<keyword evidence="3" id="KW-0238">DNA-binding</keyword>
<protein>
    <submittedName>
        <fullName evidence="6">LacI family transcriptional regulator</fullName>
    </submittedName>
</protein>
<dbReference type="SMART" id="SM00354">
    <property type="entry name" value="HTH_LACI"/>
    <property type="match status" value="1"/>
</dbReference>
<keyword evidence="4" id="KW-0804">Transcription</keyword>
<dbReference type="CDD" id="cd06267">
    <property type="entry name" value="PBP1_LacI_sugar_binding-like"/>
    <property type="match status" value="1"/>
</dbReference>
<feature type="domain" description="HTH lacI-type" evidence="5">
    <location>
        <begin position="2"/>
        <end position="56"/>
    </location>
</feature>
<organism evidence="6 7">
    <name type="scientific">Clostridium omnivorum</name>
    <dbReference type="NCBI Taxonomy" id="1604902"/>
    <lineage>
        <taxon>Bacteria</taxon>
        <taxon>Bacillati</taxon>
        <taxon>Bacillota</taxon>
        <taxon>Clostridia</taxon>
        <taxon>Eubacteriales</taxon>
        <taxon>Clostridiaceae</taxon>
        <taxon>Clostridium</taxon>
    </lineage>
</organism>
<evidence type="ECO:0000313" key="7">
    <source>
        <dbReference type="Proteomes" id="UP001208567"/>
    </source>
</evidence>
<dbReference type="PANTHER" id="PTHR30146:SF148">
    <property type="entry name" value="HTH-TYPE TRANSCRIPTIONAL REPRESSOR PURR-RELATED"/>
    <property type="match status" value="1"/>
</dbReference>
<evidence type="ECO:0000256" key="2">
    <source>
        <dbReference type="ARBA" id="ARBA00023015"/>
    </source>
</evidence>
<reference evidence="6 7" key="1">
    <citation type="journal article" date="2024" name="Int. J. Syst. Evol. Microbiol.">
        <title>Clostridium omnivorum sp. nov., isolated from anoxic soil under the treatment of reductive soil disinfestation.</title>
        <authorList>
            <person name="Ueki A."/>
            <person name="Tonouchi A."/>
            <person name="Kaku N."/>
            <person name="Honma S."/>
            <person name="Ueki K."/>
        </authorList>
    </citation>
    <scope>NUCLEOTIDE SEQUENCE [LARGE SCALE GENOMIC DNA]</scope>
    <source>
        <strain evidence="6 7">E14</strain>
    </source>
</reference>
<dbReference type="EMBL" id="BRXR01000001">
    <property type="protein sequence ID" value="GLC31942.1"/>
    <property type="molecule type" value="Genomic_DNA"/>
</dbReference>
<dbReference type="InterPro" id="IPR010982">
    <property type="entry name" value="Lambda_DNA-bd_dom_sf"/>
</dbReference>
<proteinExistence type="predicted"/>
<name>A0ABQ5NA36_9CLOT</name>
<dbReference type="Pfam" id="PF13377">
    <property type="entry name" value="Peripla_BP_3"/>
    <property type="match status" value="1"/>
</dbReference>
<dbReference type="SUPFAM" id="SSF53822">
    <property type="entry name" value="Periplasmic binding protein-like I"/>
    <property type="match status" value="1"/>
</dbReference>
<accession>A0ABQ5NA36</accession>
<dbReference type="Pfam" id="PF00356">
    <property type="entry name" value="LacI"/>
    <property type="match status" value="1"/>
</dbReference>
<keyword evidence="1" id="KW-0678">Repressor</keyword>
<evidence type="ECO:0000256" key="4">
    <source>
        <dbReference type="ARBA" id="ARBA00023163"/>
    </source>
</evidence>
<evidence type="ECO:0000259" key="5">
    <source>
        <dbReference type="PROSITE" id="PS50932"/>
    </source>
</evidence>
<dbReference type="Gene3D" id="3.40.50.2300">
    <property type="match status" value="2"/>
</dbReference>